<name>A0AAV7PSS4_PLEWA</name>
<comment type="caution">
    <text evidence="1">The sequence shown here is derived from an EMBL/GenBank/DDBJ whole genome shotgun (WGS) entry which is preliminary data.</text>
</comment>
<organism evidence="1 2">
    <name type="scientific">Pleurodeles waltl</name>
    <name type="common">Iberian ribbed newt</name>
    <dbReference type="NCBI Taxonomy" id="8319"/>
    <lineage>
        <taxon>Eukaryota</taxon>
        <taxon>Metazoa</taxon>
        <taxon>Chordata</taxon>
        <taxon>Craniata</taxon>
        <taxon>Vertebrata</taxon>
        <taxon>Euteleostomi</taxon>
        <taxon>Amphibia</taxon>
        <taxon>Batrachia</taxon>
        <taxon>Caudata</taxon>
        <taxon>Salamandroidea</taxon>
        <taxon>Salamandridae</taxon>
        <taxon>Pleurodelinae</taxon>
        <taxon>Pleurodeles</taxon>
    </lineage>
</organism>
<proteinExistence type="predicted"/>
<dbReference type="EMBL" id="JANPWB010000011">
    <property type="protein sequence ID" value="KAJ1130904.1"/>
    <property type="molecule type" value="Genomic_DNA"/>
</dbReference>
<protein>
    <submittedName>
        <fullName evidence="1">Uncharacterized protein</fullName>
    </submittedName>
</protein>
<dbReference type="AlphaFoldDB" id="A0AAV7PSS4"/>
<keyword evidence="2" id="KW-1185">Reference proteome</keyword>
<evidence type="ECO:0000313" key="1">
    <source>
        <dbReference type="EMBL" id="KAJ1130904.1"/>
    </source>
</evidence>
<reference evidence="1" key="1">
    <citation type="journal article" date="2022" name="bioRxiv">
        <title>Sequencing and chromosome-scale assembly of the giantPleurodeles waltlgenome.</title>
        <authorList>
            <person name="Brown T."/>
            <person name="Elewa A."/>
            <person name="Iarovenko S."/>
            <person name="Subramanian E."/>
            <person name="Araus A.J."/>
            <person name="Petzold A."/>
            <person name="Susuki M."/>
            <person name="Suzuki K.-i.T."/>
            <person name="Hayashi T."/>
            <person name="Toyoda A."/>
            <person name="Oliveira C."/>
            <person name="Osipova E."/>
            <person name="Leigh N.D."/>
            <person name="Simon A."/>
            <person name="Yun M.H."/>
        </authorList>
    </citation>
    <scope>NUCLEOTIDE SEQUENCE</scope>
    <source>
        <strain evidence="1">20211129_DDA</strain>
        <tissue evidence="1">Liver</tissue>
    </source>
</reference>
<evidence type="ECO:0000313" key="2">
    <source>
        <dbReference type="Proteomes" id="UP001066276"/>
    </source>
</evidence>
<accession>A0AAV7PSS4</accession>
<sequence>MEVLTGPLFVNTVHQELSHCFHKNWGTYSSKGHDWEEMKVVIREICLWISYGVRRQIERDLCQRELQLLNIEKTFHVQPQRLEGWQQTRKDFSDDGRRLEKYTHMAYEWRLHAEKDKTGAMLPQLFKQQECQDLVLSPQDQSGALLHFQNVINDVFRALLSATYGICDARQGDCGKEFLGGIGLPRLSAEDLTTIADPTTREELWVAFKQLKSLKNDGRRWSHS</sequence>
<dbReference type="Proteomes" id="UP001066276">
    <property type="component" value="Chromosome 7"/>
</dbReference>
<gene>
    <name evidence="1" type="ORF">NDU88_009248</name>
</gene>